<protein>
    <recommendedName>
        <fullName evidence="3">Ras-GAP domain-containing protein</fullName>
    </recommendedName>
</protein>
<dbReference type="AlphaFoldDB" id="A0A0A1TW39"/>
<name>A0A0A1TW39_ENTIV</name>
<dbReference type="Proteomes" id="UP000014680">
    <property type="component" value="Unassembled WGS sequence"/>
</dbReference>
<keyword evidence="2" id="KW-1185">Reference proteome</keyword>
<organism evidence="1 2">
    <name type="scientific">Entamoeba invadens IP1</name>
    <dbReference type="NCBI Taxonomy" id="370355"/>
    <lineage>
        <taxon>Eukaryota</taxon>
        <taxon>Amoebozoa</taxon>
        <taxon>Evosea</taxon>
        <taxon>Archamoebae</taxon>
        <taxon>Mastigamoebida</taxon>
        <taxon>Entamoebidae</taxon>
        <taxon>Entamoeba</taxon>
    </lineage>
</organism>
<gene>
    <name evidence="1" type="ORF">EIN_173660</name>
</gene>
<evidence type="ECO:0000313" key="1">
    <source>
        <dbReference type="EMBL" id="ELP84691.1"/>
    </source>
</evidence>
<proteinExistence type="predicted"/>
<reference evidence="1 2" key="1">
    <citation type="submission" date="2012-10" db="EMBL/GenBank/DDBJ databases">
        <authorList>
            <person name="Zafar N."/>
            <person name="Inman J."/>
            <person name="Hall N."/>
            <person name="Lorenzi H."/>
            <person name="Caler E."/>
        </authorList>
    </citation>
    <scope>NUCLEOTIDE SEQUENCE [LARGE SCALE GENOMIC DNA]</scope>
    <source>
        <strain evidence="1 2">IP1</strain>
    </source>
</reference>
<accession>A0A0A1TW39</accession>
<evidence type="ECO:0000313" key="2">
    <source>
        <dbReference type="Proteomes" id="UP000014680"/>
    </source>
</evidence>
<dbReference type="EMBL" id="KB207112">
    <property type="protein sequence ID" value="ELP84691.1"/>
    <property type="molecule type" value="Genomic_DNA"/>
</dbReference>
<dbReference type="RefSeq" id="XP_004184037.1">
    <property type="nucleotide sequence ID" value="XM_004183989.1"/>
</dbReference>
<dbReference type="VEuPathDB" id="AmoebaDB:EIN_173660"/>
<dbReference type="SUPFAM" id="SSF48350">
    <property type="entry name" value="GTPase activation domain, GAP"/>
    <property type="match status" value="1"/>
</dbReference>
<sequence>MRYSIGVNRLYNPLNTSPLKRPTKKVSQTTSPVSSCVNITTLPPIIPTRLYEKSTEQTVRSFLFVEISPLLDKYFDLIDSKKANHSRPNVLYNFYSVRGRLVDLMLYFAQKDVNTFSKDDLFTTSTPFTDLFDILLEEEGNEVLRATSSPIVDDVNISDNGDEISNRYVYLLTKYVPLIKESIRGVVRSVAEIVYNKYGEEMGHTAIVRLIFERYLFVPISNSTRHITAFYKLLSDGFFGNVGKATGQMGNAVDYTIGIVLSTPPHYQSPYIISRHEETLEQLCEVIKEDASLLRVGFKGDFDIVFDTVRKRKEGNIDLLVASNELQEWRSQRLDRKCYANMFLKEQVKKALQINDFLRMKILQLKNGVF</sequence>
<dbReference type="KEGG" id="eiv:EIN_173660"/>
<dbReference type="InterPro" id="IPR008936">
    <property type="entry name" value="Rho_GTPase_activation_prot"/>
</dbReference>
<evidence type="ECO:0008006" key="3">
    <source>
        <dbReference type="Google" id="ProtNLM"/>
    </source>
</evidence>
<dbReference type="GeneID" id="14883521"/>